<reference evidence="2 3" key="2">
    <citation type="journal article" date="2013" name="Plant Cell Physiol.">
        <title>Rice Annotation Project Database (RAP-DB): an integrative and interactive database for rice genomics.</title>
        <authorList>
            <person name="Sakai H."/>
            <person name="Lee S.S."/>
            <person name="Tanaka T."/>
            <person name="Numa H."/>
            <person name="Kim J."/>
            <person name="Kawahara Y."/>
            <person name="Wakimoto H."/>
            <person name="Yang C.C."/>
            <person name="Iwamoto M."/>
            <person name="Abe T."/>
            <person name="Yamada Y."/>
            <person name="Muto A."/>
            <person name="Inokuchi H."/>
            <person name="Ikemura T."/>
            <person name="Matsumoto T."/>
            <person name="Sasaki T."/>
            <person name="Itoh T."/>
        </authorList>
    </citation>
    <scope>NUCLEOTIDE SEQUENCE [LARGE SCALE GENOMIC DNA]</scope>
    <source>
        <strain evidence="3">cv. Nipponbare</strain>
    </source>
</reference>
<reference evidence="3" key="1">
    <citation type="journal article" date="2005" name="Nature">
        <title>The map-based sequence of the rice genome.</title>
        <authorList>
            <consortium name="International rice genome sequencing project (IRGSP)"/>
            <person name="Matsumoto T."/>
            <person name="Wu J."/>
            <person name="Kanamori H."/>
            <person name="Katayose Y."/>
            <person name="Fujisawa M."/>
            <person name="Namiki N."/>
            <person name="Mizuno H."/>
            <person name="Yamamoto K."/>
            <person name="Antonio B.A."/>
            <person name="Baba T."/>
            <person name="Sakata K."/>
            <person name="Nagamura Y."/>
            <person name="Aoki H."/>
            <person name="Arikawa K."/>
            <person name="Arita K."/>
            <person name="Bito T."/>
            <person name="Chiden Y."/>
            <person name="Fujitsuka N."/>
            <person name="Fukunaka R."/>
            <person name="Hamada M."/>
            <person name="Harada C."/>
            <person name="Hayashi A."/>
            <person name="Hijishita S."/>
            <person name="Honda M."/>
            <person name="Hosokawa S."/>
            <person name="Ichikawa Y."/>
            <person name="Idonuma A."/>
            <person name="Iijima M."/>
            <person name="Ikeda M."/>
            <person name="Ikeno M."/>
            <person name="Ito K."/>
            <person name="Ito S."/>
            <person name="Ito T."/>
            <person name="Ito Y."/>
            <person name="Ito Y."/>
            <person name="Iwabuchi A."/>
            <person name="Kamiya K."/>
            <person name="Karasawa W."/>
            <person name="Kurita K."/>
            <person name="Katagiri S."/>
            <person name="Kikuta A."/>
            <person name="Kobayashi H."/>
            <person name="Kobayashi N."/>
            <person name="Machita K."/>
            <person name="Maehara T."/>
            <person name="Masukawa M."/>
            <person name="Mizubayashi T."/>
            <person name="Mukai Y."/>
            <person name="Nagasaki H."/>
            <person name="Nagata Y."/>
            <person name="Naito S."/>
            <person name="Nakashima M."/>
            <person name="Nakama Y."/>
            <person name="Nakamichi Y."/>
            <person name="Nakamura M."/>
            <person name="Meguro A."/>
            <person name="Negishi M."/>
            <person name="Ohta I."/>
            <person name="Ohta T."/>
            <person name="Okamoto M."/>
            <person name="Ono N."/>
            <person name="Saji S."/>
            <person name="Sakaguchi M."/>
            <person name="Sakai K."/>
            <person name="Shibata M."/>
            <person name="Shimokawa T."/>
            <person name="Song J."/>
            <person name="Takazaki Y."/>
            <person name="Terasawa K."/>
            <person name="Tsugane M."/>
            <person name="Tsuji K."/>
            <person name="Ueda S."/>
            <person name="Waki K."/>
            <person name="Yamagata H."/>
            <person name="Yamamoto M."/>
            <person name="Yamamoto S."/>
            <person name="Yamane H."/>
            <person name="Yoshiki S."/>
            <person name="Yoshihara R."/>
            <person name="Yukawa K."/>
            <person name="Zhong H."/>
            <person name="Yano M."/>
            <person name="Yuan Q."/>
            <person name="Ouyang S."/>
            <person name="Liu J."/>
            <person name="Jones K.M."/>
            <person name="Gansberger K."/>
            <person name="Moffat K."/>
            <person name="Hill J."/>
            <person name="Bera J."/>
            <person name="Fadrosh D."/>
            <person name="Jin S."/>
            <person name="Johri S."/>
            <person name="Kim M."/>
            <person name="Overton L."/>
            <person name="Reardon M."/>
            <person name="Tsitrin T."/>
            <person name="Vuong H."/>
            <person name="Weaver B."/>
            <person name="Ciecko A."/>
            <person name="Tallon L."/>
            <person name="Jackson J."/>
            <person name="Pai G."/>
            <person name="Aken S.V."/>
            <person name="Utterback T."/>
            <person name="Reidmuller S."/>
            <person name="Feldblyum T."/>
            <person name="Hsiao J."/>
            <person name="Zismann V."/>
            <person name="Iobst S."/>
            <person name="de Vazeille A.R."/>
            <person name="Buell C.R."/>
            <person name="Ying K."/>
            <person name="Li Y."/>
            <person name="Lu T."/>
            <person name="Huang Y."/>
            <person name="Zhao Q."/>
            <person name="Feng Q."/>
            <person name="Zhang L."/>
            <person name="Zhu J."/>
            <person name="Weng Q."/>
            <person name="Mu J."/>
            <person name="Lu Y."/>
            <person name="Fan D."/>
            <person name="Liu Y."/>
            <person name="Guan J."/>
            <person name="Zhang Y."/>
            <person name="Yu S."/>
            <person name="Liu X."/>
            <person name="Zhang Y."/>
            <person name="Hong G."/>
            <person name="Han B."/>
            <person name="Choisne N."/>
            <person name="Demange N."/>
            <person name="Orjeda G."/>
            <person name="Samain S."/>
            <person name="Cattolico L."/>
            <person name="Pelletier E."/>
            <person name="Couloux A."/>
            <person name="Segurens B."/>
            <person name="Wincker P."/>
            <person name="D'Hont A."/>
            <person name="Scarpelli C."/>
            <person name="Weissenbach J."/>
            <person name="Salanoubat M."/>
            <person name="Quetier F."/>
            <person name="Yu Y."/>
            <person name="Kim H.R."/>
            <person name="Rambo T."/>
            <person name="Currie J."/>
            <person name="Collura K."/>
            <person name="Luo M."/>
            <person name="Yang T."/>
            <person name="Ammiraju J.S.S."/>
            <person name="Engler F."/>
            <person name="Soderlund C."/>
            <person name="Wing R.A."/>
            <person name="Palmer L.E."/>
            <person name="de la Bastide M."/>
            <person name="Spiegel L."/>
            <person name="Nascimento L."/>
            <person name="Zutavern T."/>
            <person name="O'Shaughnessy A."/>
            <person name="Dike S."/>
            <person name="Dedhia N."/>
            <person name="Preston R."/>
            <person name="Balija V."/>
            <person name="McCombie W.R."/>
            <person name="Chow T."/>
            <person name="Chen H."/>
            <person name="Chung M."/>
            <person name="Chen C."/>
            <person name="Shaw J."/>
            <person name="Wu H."/>
            <person name="Hsiao K."/>
            <person name="Chao Y."/>
            <person name="Chu M."/>
            <person name="Cheng C."/>
            <person name="Hour A."/>
            <person name="Lee P."/>
            <person name="Lin S."/>
            <person name="Lin Y."/>
            <person name="Liou J."/>
            <person name="Liu S."/>
            <person name="Hsing Y."/>
            <person name="Raghuvanshi S."/>
            <person name="Mohanty A."/>
            <person name="Bharti A.K."/>
            <person name="Gaur A."/>
            <person name="Gupta V."/>
            <person name="Kumar D."/>
            <person name="Ravi V."/>
            <person name="Vij S."/>
            <person name="Kapur A."/>
            <person name="Khurana P."/>
            <person name="Khurana P."/>
            <person name="Khurana J.P."/>
            <person name="Tyagi A.K."/>
            <person name="Gaikwad K."/>
            <person name="Singh A."/>
            <person name="Dalal V."/>
            <person name="Srivastava S."/>
            <person name="Dixit A."/>
            <person name="Pal A.K."/>
            <person name="Ghazi I.A."/>
            <person name="Yadav M."/>
            <person name="Pandit A."/>
            <person name="Bhargava A."/>
            <person name="Sureshbabu K."/>
            <person name="Batra K."/>
            <person name="Sharma T.R."/>
            <person name="Mohapatra T."/>
            <person name="Singh N.K."/>
            <person name="Messing J."/>
            <person name="Nelson A.B."/>
            <person name="Fuks G."/>
            <person name="Kavchok S."/>
            <person name="Keizer G."/>
            <person name="Linton E."/>
            <person name="Llaca V."/>
            <person name="Song R."/>
            <person name="Tanyolac B."/>
            <person name="Young S."/>
            <person name="Ho-Il K."/>
            <person name="Hahn J.H."/>
            <person name="Sangsakoo G."/>
            <person name="Vanavichit A."/>
            <person name="de Mattos Luiz.A.T."/>
            <person name="Zimmer P.D."/>
            <person name="Malone G."/>
            <person name="Dellagostin O."/>
            <person name="de Oliveira A.C."/>
            <person name="Bevan M."/>
            <person name="Bancroft I."/>
            <person name="Minx P."/>
            <person name="Cordum H."/>
            <person name="Wilson R."/>
            <person name="Cheng Z."/>
            <person name="Jin W."/>
            <person name="Jiang J."/>
            <person name="Leong S.A."/>
            <person name="Iwama H."/>
            <person name="Gojobori T."/>
            <person name="Itoh T."/>
            <person name="Niimura Y."/>
            <person name="Fujii Y."/>
            <person name="Habara T."/>
            <person name="Sakai H."/>
            <person name="Sato Y."/>
            <person name="Wilson G."/>
            <person name="Kumar K."/>
            <person name="McCouch S."/>
            <person name="Juretic N."/>
            <person name="Hoen D."/>
            <person name="Wright S."/>
            <person name="Bruskiewich R."/>
            <person name="Bureau T."/>
            <person name="Miyao A."/>
            <person name="Hirochika H."/>
            <person name="Nishikawa T."/>
            <person name="Kadowaki K."/>
            <person name="Sugiura M."/>
            <person name="Burr B."/>
            <person name="Sasaki T."/>
        </authorList>
    </citation>
    <scope>NUCLEOTIDE SEQUENCE [LARGE SCALE GENOMIC DNA]</scope>
    <source>
        <strain evidence="3">cv. Nipponbare</strain>
    </source>
</reference>
<proteinExistence type="predicted"/>
<evidence type="ECO:0000313" key="2">
    <source>
        <dbReference type="EMBL" id="BAT01848.1"/>
    </source>
</evidence>
<protein>
    <submittedName>
        <fullName evidence="2">Os07g0525675 protein</fullName>
    </submittedName>
</protein>
<dbReference type="InParanoid" id="A0A0P0X6R8"/>
<feature type="region of interest" description="Disordered" evidence="1">
    <location>
        <begin position="61"/>
        <end position="85"/>
    </location>
</feature>
<dbReference type="AlphaFoldDB" id="A0A0P0X6R8"/>
<organism evidence="2 3">
    <name type="scientific">Oryza sativa subsp. japonica</name>
    <name type="common">Rice</name>
    <dbReference type="NCBI Taxonomy" id="39947"/>
    <lineage>
        <taxon>Eukaryota</taxon>
        <taxon>Viridiplantae</taxon>
        <taxon>Streptophyta</taxon>
        <taxon>Embryophyta</taxon>
        <taxon>Tracheophyta</taxon>
        <taxon>Spermatophyta</taxon>
        <taxon>Magnoliopsida</taxon>
        <taxon>Liliopsida</taxon>
        <taxon>Poales</taxon>
        <taxon>Poaceae</taxon>
        <taxon>BOP clade</taxon>
        <taxon>Oryzoideae</taxon>
        <taxon>Oryzeae</taxon>
        <taxon>Oryzinae</taxon>
        <taxon>Oryza</taxon>
        <taxon>Oryza sativa</taxon>
    </lineage>
</organism>
<name>A0A0P0X6R8_ORYSJ</name>
<keyword evidence="3" id="KW-1185">Reference proteome</keyword>
<gene>
    <name evidence="2" type="ordered locus">Os07g0525675</name>
    <name evidence="2" type="ORF">OSNPB_070525675</name>
</gene>
<accession>A0A0P0X6R8</accession>
<reference evidence="2 3" key="3">
    <citation type="journal article" date="2013" name="Rice">
        <title>Improvement of the Oryza sativa Nipponbare reference genome using next generation sequence and optical map data.</title>
        <authorList>
            <person name="Kawahara Y."/>
            <person name="de la Bastide M."/>
            <person name="Hamilton J.P."/>
            <person name="Kanamori H."/>
            <person name="McCombie W.R."/>
            <person name="Ouyang S."/>
            <person name="Schwartz D.C."/>
            <person name="Tanaka T."/>
            <person name="Wu J."/>
            <person name="Zhou S."/>
            <person name="Childs K.L."/>
            <person name="Davidson R.M."/>
            <person name="Lin H."/>
            <person name="Quesada-Ocampo L."/>
            <person name="Vaillancourt B."/>
            <person name="Sakai H."/>
            <person name="Lee S.S."/>
            <person name="Kim J."/>
            <person name="Numa H."/>
            <person name="Itoh T."/>
            <person name="Buell C.R."/>
            <person name="Matsumoto T."/>
        </authorList>
    </citation>
    <scope>NUCLEOTIDE SEQUENCE [LARGE SCALE GENOMIC DNA]</scope>
    <source>
        <strain evidence="3">cv. Nipponbare</strain>
    </source>
</reference>
<dbReference type="Proteomes" id="UP000059680">
    <property type="component" value="Chromosome 7"/>
</dbReference>
<sequence length="113" mass="12400">MLMDLEAEEMTRRQPVLMVVGGGVGRCLGGKGGYEDTTNAVSTKKVHGEDEGDTQREFYKERGGRVGGGRGEIKDNSEGISSVMGPQMELVNDDYSHRLQMDSLHPLSMTTHR</sequence>
<dbReference type="PaxDb" id="39947-A0A0P0X6R8"/>
<evidence type="ECO:0000313" key="3">
    <source>
        <dbReference type="Proteomes" id="UP000059680"/>
    </source>
</evidence>
<evidence type="ECO:0000256" key="1">
    <source>
        <dbReference type="SAM" id="MobiDB-lite"/>
    </source>
</evidence>
<dbReference type="EMBL" id="AP014963">
    <property type="protein sequence ID" value="BAT01848.1"/>
    <property type="molecule type" value="Genomic_DNA"/>
</dbReference>